<dbReference type="Proteomes" id="UP000254649">
    <property type="component" value="Unassembled WGS sequence"/>
</dbReference>
<gene>
    <name evidence="1" type="ORF">NCTC10801_02067</name>
</gene>
<keyword evidence="2" id="KW-1185">Reference proteome</keyword>
<organism evidence="1 2">
    <name type="scientific">[Actinobacillus] rossii</name>
    <dbReference type="NCBI Taxonomy" id="123820"/>
    <lineage>
        <taxon>Bacteria</taxon>
        <taxon>Pseudomonadati</taxon>
        <taxon>Pseudomonadota</taxon>
        <taxon>Gammaproteobacteria</taxon>
        <taxon>Pasteurellales</taxon>
        <taxon>Pasteurellaceae</taxon>
    </lineage>
</organism>
<protein>
    <submittedName>
        <fullName evidence="1">Uncharacterized protein</fullName>
    </submittedName>
</protein>
<reference evidence="1 2" key="1">
    <citation type="submission" date="2018-06" db="EMBL/GenBank/DDBJ databases">
        <authorList>
            <consortium name="Pathogen Informatics"/>
            <person name="Doyle S."/>
        </authorList>
    </citation>
    <scope>NUCLEOTIDE SEQUENCE [LARGE SCALE GENOMIC DNA]</scope>
    <source>
        <strain evidence="1 2">NCTC10801</strain>
    </source>
</reference>
<evidence type="ECO:0000313" key="2">
    <source>
        <dbReference type="Proteomes" id="UP000254649"/>
    </source>
</evidence>
<dbReference type="EMBL" id="UFRQ01000003">
    <property type="protein sequence ID" value="SUT93955.1"/>
    <property type="molecule type" value="Genomic_DNA"/>
</dbReference>
<sequence length="111" mass="13108">MNNPFQAKWSSAGQTMCLGHWEITFNGLPLVLPEERRNEHMNTDAIYNFIDPDDELYREGLEENDWIIENAEWLADVFIHHDIPIEEEMMRFFYHAVNKQDWRCGSCGGCI</sequence>
<name>A0A380U0F2_9PAST</name>
<accession>A0A380U0F2</accession>
<dbReference type="OrthoDB" id="5815475at2"/>
<proteinExistence type="predicted"/>
<evidence type="ECO:0000313" key="1">
    <source>
        <dbReference type="EMBL" id="SUT93955.1"/>
    </source>
</evidence>
<dbReference type="AlphaFoldDB" id="A0A380U0F2"/>